<reference evidence="1 2" key="1">
    <citation type="submission" date="2019-05" db="EMBL/GenBank/DDBJ databases">
        <title>Mikania micrantha, genome provides insights into the molecular mechanism of rapid growth.</title>
        <authorList>
            <person name="Liu B."/>
        </authorList>
    </citation>
    <scope>NUCLEOTIDE SEQUENCE [LARGE SCALE GENOMIC DNA]</scope>
    <source>
        <strain evidence="1">NLD-2019</strain>
        <tissue evidence="1">Leaf</tissue>
    </source>
</reference>
<dbReference type="InterPro" id="IPR050951">
    <property type="entry name" value="Retrovirus_Pol_polyprotein"/>
</dbReference>
<dbReference type="PANTHER" id="PTHR37984">
    <property type="entry name" value="PROTEIN CBG26694"/>
    <property type="match status" value="1"/>
</dbReference>
<dbReference type="PANTHER" id="PTHR37984:SF5">
    <property type="entry name" value="PROTEIN NYNRIN-LIKE"/>
    <property type="match status" value="1"/>
</dbReference>
<dbReference type="EMBL" id="SZYD01000017">
    <property type="protein sequence ID" value="KAD3066581.1"/>
    <property type="molecule type" value="Genomic_DNA"/>
</dbReference>
<organism evidence="1 2">
    <name type="scientific">Mikania micrantha</name>
    <name type="common">bitter vine</name>
    <dbReference type="NCBI Taxonomy" id="192012"/>
    <lineage>
        <taxon>Eukaryota</taxon>
        <taxon>Viridiplantae</taxon>
        <taxon>Streptophyta</taxon>
        <taxon>Embryophyta</taxon>
        <taxon>Tracheophyta</taxon>
        <taxon>Spermatophyta</taxon>
        <taxon>Magnoliopsida</taxon>
        <taxon>eudicotyledons</taxon>
        <taxon>Gunneridae</taxon>
        <taxon>Pentapetalae</taxon>
        <taxon>asterids</taxon>
        <taxon>campanulids</taxon>
        <taxon>Asterales</taxon>
        <taxon>Asteraceae</taxon>
        <taxon>Asteroideae</taxon>
        <taxon>Heliantheae alliance</taxon>
        <taxon>Eupatorieae</taxon>
        <taxon>Mikania</taxon>
    </lineage>
</organism>
<comment type="caution">
    <text evidence="1">The sequence shown here is derived from an EMBL/GenBank/DDBJ whole genome shotgun (WGS) entry which is preliminary data.</text>
</comment>
<dbReference type="InterPro" id="IPR043128">
    <property type="entry name" value="Rev_trsase/Diguanyl_cyclase"/>
</dbReference>
<evidence type="ECO:0000313" key="2">
    <source>
        <dbReference type="Proteomes" id="UP000326396"/>
    </source>
</evidence>
<dbReference type="Gene3D" id="3.30.70.270">
    <property type="match status" value="2"/>
</dbReference>
<protein>
    <recommendedName>
        <fullName evidence="3">Reverse transcriptase/retrotransposon-derived protein RNase H-like domain-containing protein</fullName>
    </recommendedName>
</protein>
<dbReference type="AlphaFoldDB" id="A0A5N6LYG3"/>
<dbReference type="InterPro" id="IPR043502">
    <property type="entry name" value="DNA/RNA_pol_sf"/>
</dbReference>
<dbReference type="SUPFAM" id="SSF56672">
    <property type="entry name" value="DNA/RNA polymerases"/>
    <property type="match status" value="1"/>
</dbReference>
<name>A0A5N6LYG3_9ASTR</name>
<proteinExistence type="predicted"/>
<dbReference type="OrthoDB" id="415724at2759"/>
<dbReference type="Proteomes" id="UP000326396">
    <property type="component" value="Linkage Group LG7"/>
</dbReference>
<gene>
    <name evidence="1" type="ORF">E3N88_34461</name>
</gene>
<evidence type="ECO:0000313" key="1">
    <source>
        <dbReference type="EMBL" id="KAD3066581.1"/>
    </source>
</evidence>
<sequence length="122" mass="13930">MLLLTPQKGHDFSGPDIQQHLLHLRQVFTILGEQKLYANRAKCHFLSPDVLLLGFLISKQGIHMDEGKIEAIKSWPTPNSVHEVRSFHGLASFYRRFIRNFSSIVAPMTNCLNLDSCCQPRL</sequence>
<keyword evidence="2" id="KW-1185">Reference proteome</keyword>
<accession>A0A5N6LYG3</accession>
<evidence type="ECO:0008006" key="3">
    <source>
        <dbReference type="Google" id="ProtNLM"/>
    </source>
</evidence>